<name>A0ABU5KJB1_9BACL</name>
<dbReference type="EMBL" id="JAXQNN010000001">
    <property type="protein sequence ID" value="MDZ5711011.1"/>
    <property type="molecule type" value="Genomic_DNA"/>
</dbReference>
<sequence>MKQRVFITLMISILLTGCSKKVVEEEVTMEQLMINEGIVYEEVLVTVPYDSEYGFAIYTTEEGIGNAQFSTVNGQWNYTGSTEFSSANTAESPIISFGMTHWEMNDGVESDRQPVAIIAGEITDEVSRIEIEFDEDVKEGKIVKGDERTIWYWAGGYSSLERVEVRAFDQASKVIDSR</sequence>
<gene>
    <name evidence="1" type="ORF">UFB30_02205</name>
</gene>
<protein>
    <recommendedName>
        <fullName evidence="3">DUF3221 domain-containing protein</fullName>
    </recommendedName>
</protein>
<evidence type="ECO:0000313" key="2">
    <source>
        <dbReference type="Proteomes" id="UP001292084"/>
    </source>
</evidence>
<reference evidence="1 2" key="1">
    <citation type="submission" date="2023-12" db="EMBL/GenBank/DDBJ databases">
        <title>Jeotgalibacillus haloalkaliphilus sp. nov., a novel salt-tolerant bacteria, isolated from the estuary of the Fenhe River into the Yellow River.</title>
        <authorList>
            <person name="Li Y."/>
        </authorList>
    </citation>
    <scope>NUCLEOTIDE SEQUENCE [LARGE SCALE GENOMIC DNA]</scope>
    <source>
        <strain evidence="1 2">HH7-29</strain>
    </source>
</reference>
<comment type="caution">
    <text evidence="1">The sequence shown here is derived from an EMBL/GenBank/DDBJ whole genome shotgun (WGS) entry which is preliminary data.</text>
</comment>
<accession>A0ABU5KJB1</accession>
<dbReference type="Proteomes" id="UP001292084">
    <property type="component" value="Unassembled WGS sequence"/>
</dbReference>
<keyword evidence="2" id="KW-1185">Reference proteome</keyword>
<organism evidence="1 2">
    <name type="scientific">Jeotgalibacillus haloalkalitolerans</name>
    <dbReference type="NCBI Taxonomy" id="3104292"/>
    <lineage>
        <taxon>Bacteria</taxon>
        <taxon>Bacillati</taxon>
        <taxon>Bacillota</taxon>
        <taxon>Bacilli</taxon>
        <taxon>Bacillales</taxon>
        <taxon>Caryophanaceae</taxon>
        <taxon>Jeotgalibacillus</taxon>
    </lineage>
</organism>
<evidence type="ECO:0008006" key="3">
    <source>
        <dbReference type="Google" id="ProtNLM"/>
    </source>
</evidence>
<dbReference type="RefSeq" id="WP_322420036.1">
    <property type="nucleotide sequence ID" value="NZ_JAXQNN010000001.1"/>
</dbReference>
<dbReference type="PROSITE" id="PS51257">
    <property type="entry name" value="PROKAR_LIPOPROTEIN"/>
    <property type="match status" value="1"/>
</dbReference>
<evidence type="ECO:0000313" key="1">
    <source>
        <dbReference type="EMBL" id="MDZ5711011.1"/>
    </source>
</evidence>
<proteinExistence type="predicted"/>